<dbReference type="PANTHER" id="PTHR11819:SF145">
    <property type="entry name" value="SODIUM_GLUCOSE COTRANSPORTER 2"/>
    <property type="match status" value="1"/>
</dbReference>
<feature type="transmembrane region" description="Helical" evidence="22">
    <location>
        <begin position="366"/>
        <end position="386"/>
    </location>
</feature>
<evidence type="ECO:0000256" key="17">
    <source>
        <dbReference type="ARBA" id="ARBA00063331"/>
    </source>
</evidence>
<keyword evidence="9" id="KW-0915">Sodium</keyword>
<keyword evidence="11 22" id="KW-0472">Membrane</keyword>
<feature type="transmembrane region" description="Helical" evidence="22">
    <location>
        <begin position="617"/>
        <end position="636"/>
    </location>
</feature>
<evidence type="ECO:0000256" key="19">
    <source>
        <dbReference type="ARBA" id="ARBA00078596"/>
    </source>
</evidence>
<proteinExistence type="inferred from homology"/>
<keyword evidence="7" id="KW-0769">Symport</keyword>
<feature type="transmembrane region" description="Helical" evidence="22">
    <location>
        <begin position="407"/>
        <end position="428"/>
    </location>
</feature>
<feature type="transmembrane region" description="Helical" evidence="22">
    <location>
        <begin position="298"/>
        <end position="319"/>
    </location>
</feature>
<keyword evidence="14" id="KW-0739">Sodium transport</keyword>
<evidence type="ECO:0000256" key="4">
    <source>
        <dbReference type="ARBA" id="ARBA00022475"/>
    </source>
</evidence>
<dbReference type="NCBIfam" id="TIGR00813">
    <property type="entry name" value="sss"/>
    <property type="match status" value="1"/>
</dbReference>
<gene>
    <name evidence="23" type="primary">slc5a2</name>
</gene>
<dbReference type="PANTHER" id="PTHR11819">
    <property type="entry name" value="SOLUTE CARRIER FAMILY 5"/>
    <property type="match status" value="1"/>
</dbReference>
<feature type="transmembrane region" description="Helical" evidence="22">
    <location>
        <begin position="126"/>
        <end position="143"/>
    </location>
</feature>
<reference evidence="23" key="1">
    <citation type="submission" date="2025-08" db="UniProtKB">
        <authorList>
            <consortium name="Ensembl"/>
        </authorList>
    </citation>
    <scope>IDENTIFICATION</scope>
</reference>
<evidence type="ECO:0000256" key="11">
    <source>
        <dbReference type="ARBA" id="ARBA00023136"/>
    </source>
</evidence>
<dbReference type="GO" id="GO:0016324">
    <property type="term" value="C:apical plasma membrane"/>
    <property type="evidence" value="ECO:0007669"/>
    <property type="project" value="UniProtKB-SubCell"/>
</dbReference>
<evidence type="ECO:0000256" key="2">
    <source>
        <dbReference type="ARBA" id="ARBA00006434"/>
    </source>
</evidence>
<evidence type="ECO:0000256" key="3">
    <source>
        <dbReference type="ARBA" id="ARBA00022448"/>
    </source>
</evidence>
<evidence type="ECO:0000256" key="9">
    <source>
        <dbReference type="ARBA" id="ARBA00023053"/>
    </source>
</evidence>
<protein>
    <recommendedName>
        <fullName evidence="18">Sodium/glucose cotransporter 2</fullName>
    </recommendedName>
    <alternativeName>
        <fullName evidence="20">Low affinity sodium-glucose cotransporter</fullName>
    </alternativeName>
    <alternativeName>
        <fullName evidence="19">Solute carrier family 5 member 2</fullName>
    </alternativeName>
</protein>
<evidence type="ECO:0000256" key="15">
    <source>
        <dbReference type="ARBA" id="ARBA00050129"/>
    </source>
</evidence>
<evidence type="ECO:0000256" key="18">
    <source>
        <dbReference type="ARBA" id="ARBA00072719"/>
    </source>
</evidence>
<name>A0A672M3E3_SINGR</name>
<sequence>MENTTAKHATINNPADISVIIGYFMVVIAVGIWSTFRTNRGTVSGYFLAGRTMAWWPVGTSLFASNIGSGHFVGLAGTAAASGIAVGGFEWNALFIVLLLGWVFVPVYLTAGVITMPQYLKKRFGVTRISLYLSVISLFLYIFTKISVDMFSGAVFIQQALGWNIYVAVIALLCITALYTVTGGLAALMYTDTVQTFVIIAGAFILMGFSFYEVGGYSALLDKYSLSLPSQRSFNISEQCYTPREDAFHLLRDPTTGDLPWPGVLFGIAIIGSWYWCTDQVIVQRCLAARSLTHVKAGCILCGYLKLLPMFLMVFPGMISRVLYPDEVGCVEPSICTKVCGTAVGCSNIAYPKLVVSVMPTGLRGLMLAVMLAALMSSLASIFNSSSTLFTMDIWTRIRPQARDKELMIIGRVWILCIVAISICWIPVVQAAQSGQLFDYIQSVTSYLAPPIAAVFFLAIFMKRVNESGAFWGLMGGLVMGLCRMVPEFAYGSGTCLIHSNCPKLICGVHYLYFAVLLFFCTAILVLFVSYNTPPIEDKHVRLEVNFVKLTSMRNDTYLNSLLFDIVERGDRSIMMMIIGWFCGISDTQAPEPTEEEVTEASKQLPDISEDPLWKNLVNANALIMMSVAVYFWGYYA</sequence>
<feature type="transmembrane region" description="Helical" evidence="22">
    <location>
        <begin position="511"/>
        <end position="531"/>
    </location>
</feature>
<dbReference type="Ensembl" id="ENSSGRT00000031828.1">
    <property type="protein sequence ID" value="ENSSGRP00000029616.1"/>
    <property type="gene ID" value="ENSSGRG00000016817.1"/>
</dbReference>
<evidence type="ECO:0000256" key="7">
    <source>
        <dbReference type="ARBA" id="ARBA00022847"/>
    </source>
</evidence>
<dbReference type="GO" id="GO:1904659">
    <property type="term" value="P:D-glucose transmembrane transport"/>
    <property type="evidence" value="ECO:0007669"/>
    <property type="project" value="UniProtKB-ARBA"/>
</dbReference>
<evidence type="ECO:0000313" key="23">
    <source>
        <dbReference type="Ensembl" id="ENSSGRP00000029616.1"/>
    </source>
</evidence>
<dbReference type="PROSITE" id="PS50283">
    <property type="entry name" value="NA_SOLUT_SYMP_3"/>
    <property type="match status" value="1"/>
</dbReference>
<evidence type="ECO:0000256" key="13">
    <source>
        <dbReference type="ARBA" id="ARBA00023180"/>
    </source>
</evidence>
<evidence type="ECO:0000256" key="8">
    <source>
        <dbReference type="ARBA" id="ARBA00022989"/>
    </source>
</evidence>
<comment type="subunit">
    <text evidence="17">Forms a heterodimer (via TM13) with PDZK1IP1 (via N-terminal transmembrane helix); this interaction enhances SLC5A2 transporter activity.</text>
</comment>
<feature type="transmembrane region" description="Helical" evidence="22">
    <location>
        <begin position="259"/>
        <end position="277"/>
    </location>
</feature>
<keyword evidence="12" id="KW-1015">Disulfide bond</keyword>
<evidence type="ECO:0000256" key="12">
    <source>
        <dbReference type="ARBA" id="ARBA00023157"/>
    </source>
</evidence>
<keyword evidence="6" id="KW-0479">Metal-binding</keyword>
<feature type="transmembrane region" description="Helical" evidence="22">
    <location>
        <begin position="17"/>
        <end position="36"/>
    </location>
</feature>
<comment type="subcellular location">
    <subcellularLocation>
        <location evidence="1">Apical cell membrane</location>
        <topology evidence="1">Multi-pass membrane protein</topology>
    </subcellularLocation>
</comment>
<keyword evidence="4" id="KW-1003">Cell membrane</keyword>
<feature type="transmembrane region" description="Helical" evidence="22">
    <location>
        <begin position="469"/>
        <end position="491"/>
    </location>
</feature>
<keyword evidence="10" id="KW-0406">Ion transport</keyword>
<dbReference type="Gene3D" id="1.20.1730.10">
    <property type="entry name" value="Sodium/glucose cotransporter"/>
    <property type="match status" value="1"/>
</dbReference>
<feature type="transmembrane region" description="Helical" evidence="22">
    <location>
        <begin position="93"/>
        <end position="114"/>
    </location>
</feature>
<dbReference type="Proteomes" id="UP000472262">
    <property type="component" value="Unassembled WGS sequence"/>
</dbReference>
<keyword evidence="13" id="KW-0325">Glycoprotein</keyword>
<feature type="transmembrane region" description="Helical" evidence="22">
    <location>
        <begin position="197"/>
        <end position="220"/>
    </location>
</feature>
<keyword evidence="3" id="KW-0813">Transport</keyword>
<evidence type="ECO:0000313" key="24">
    <source>
        <dbReference type="Proteomes" id="UP000472262"/>
    </source>
</evidence>
<dbReference type="InterPro" id="IPR018212">
    <property type="entry name" value="Na/solute_symporter_CS"/>
</dbReference>
<evidence type="ECO:0000256" key="1">
    <source>
        <dbReference type="ARBA" id="ARBA00004424"/>
    </source>
</evidence>
<keyword evidence="8 22" id="KW-1133">Transmembrane helix</keyword>
<dbReference type="AlphaFoldDB" id="A0A672M3E3"/>
<feature type="transmembrane region" description="Helical" evidence="22">
    <location>
        <begin position="163"/>
        <end position="190"/>
    </location>
</feature>
<keyword evidence="5 22" id="KW-0812">Transmembrane</keyword>
<comment type="similarity">
    <text evidence="2 21">Belongs to the sodium:solute symporter (SSF) (TC 2.A.21) family.</text>
</comment>
<evidence type="ECO:0000256" key="16">
    <source>
        <dbReference type="ARBA" id="ARBA00059702"/>
    </source>
</evidence>
<evidence type="ECO:0000256" key="10">
    <source>
        <dbReference type="ARBA" id="ARBA00023065"/>
    </source>
</evidence>
<dbReference type="InterPro" id="IPR001734">
    <property type="entry name" value="Na/solute_symporter"/>
</dbReference>
<evidence type="ECO:0000256" key="6">
    <source>
        <dbReference type="ARBA" id="ARBA00022723"/>
    </source>
</evidence>
<feature type="transmembrane region" description="Helical" evidence="22">
    <location>
        <begin position="440"/>
        <end position="462"/>
    </location>
</feature>
<evidence type="ECO:0000256" key="5">
    <source>
        <dbReference type="ARBA" id="ARBA00022692"/>
    </source>
</evidence>
<dbReference type="FunFam" id="1.20.1730.10:FF:000010">
    <property type="entry name" value="Solute carrier family 5 member 2"/>
    <property type="match status" value="1"/>
</dbReference>
<evidence type="ECO:0000256" key="20">
    <source>
        <dbReference type="ARBA" id="ARBA00081561"/>
    </source>
</evidence>
<feature type="transmembrane region" description="Helical" evidence="22">
    <location>
        <begin position="56"/>
        <end position="81"/>
    </location>
</feature>
<accession>A0A672M3E3</accession>
<evidence type="ECO:0000256" key="22">
    <source>
        <dbReference type="SAM" id="Phobius"/>
    </source>
</evidence>
<dbReference type="Pfam" id="PF00474">
    <property type="entry name" value="SSF"/>
    <property type="match status" value="1"/>
</dbReference>
<dbReference type="InterPro" id="IPR038377">
    <property type="entry name" value="Na/Glc_symporter_sf"/>
</dbReference>
<comment type="function">
    <text evidence="16">Electrogenic Na(+)-coupled sugar symporter that actively transports D-glucose at the plasma membrane, with a Na(+) to sugar coupling ratio of 1:1. Transporter activity is driven by a transmembrane Na(+) electrochemical gradient set by the Na(+)/K(+) pump. Unlike SLC5A1/SGLT1, requires the auxiliary protein PDZK1IP1/MAP17 for full transporter activity. Has a primary role in D-glucose reabsorption from glomerular filtrate across the brush border of the early proximal tubules of the kidney.</text>
</comment>
<comment type="catalytic activity">
    <reaction evidence="15">
        <text>D-glucose(out) + Na(+)(out) = D-glucose(in) + Na(+)(in)</text>
        <dbReference type="Rhea" id="RHEA:70571"/>
        <dbReference type="ChEBI" id="CHEBI:4167"/>
        <dbReference type="ChEBI" id="CHEBI:29101"/>
    </reaction>
    <physiologicalReaction direction="left-to-right" evidence="15">
        <dbReference type="Rhea" id="RHEA:70572"/>
    </physiologicalReaction>
</comment>
<organism evidence="23 24">
    <name type="scientific">Sinocyclocheilus grahami</name>
    <name type="common">Dianchi golden-line fish</name>
    <name type="synonym">Barbus grahami</name>
    <dbReference type="NCBI Taxonomy" id="75366"/>
    <lineage>
        <taxon>Eukaryota</taxon>
        <taxon>Metazoa</taxon>
        <taxon>Chordata</taxon>
        <taxon>Craniata</taxon>
        <taxon>Vertebrata</taxon>
        <taxon>Euteleostomi</taxon>
        <taxon>Actinopterygii</taxon>
        <taxon>Neopterygii</taxon>
        <taxon>Teleostei</taxon>
        <taxon>Ostariophysi</taxon>
        <taxon>Cypriniformes</taxon>
        <taxon>Cyprinidae</taxon>
        <taxon>Cyprininae</taxon>
        <taxon>Sinocyclocheilus</taxon>
    </lineage>
</organism>
<dbReference type="GO" id="GO:0046872">
    <property type="term" value="F:metal ion binding"/>
    <property type="evidence" value="ECO:0007669"/>
    <property type="project" value="UniProtKB-KW"/>
</dbReference>
<reference evidence="23" key="2">
    <citation type="submission" date="2025-09" db="UniProtKB">
        <authorList>
            <consortium name="Ensembl"/>
        </authorList>
    </citation>
    <scope>IDENTIFICATION</scope>
</reference>
<evidence type="ECO:0000256" key="14">
    <source>
        <dbReference type="ARBA" id="ARBA00023201"/>
    </source>
</evidence>
<dbReference type="GO" id="GO:0005412">
    <property type="term" value="F:D-glucose:sodium symporter activity"/>
    <property type="evidence" value="ECO:0007669"/>
    <property type="project" value="TreeGrafter"/>
</dbReference>
<evidence type="ECO:0000256" key="21">
    <source>
        <dbReference type="RuleBase" id="RU362091"/>
    </source>
</evidence>
<keyword evidence="24" id="KW-1185">Reference proteome</keyword>
<dbReference type="PROSITE" id="PS00457">
    <property type="entry name" value="NA_SOLUT_SYMP_2"/>
    <property type="match status" value="1"/>
</dbReference>